<evidence type="ECO:0000256" key="5">
    <source>
        <dbReference type="ARBA" id="ARBA00023002"/>
    </source>
</evidence>
<dbReference type="InterPro" id="IPR002401">
    <property type="entry name" value="Cyt_P450_E_grp-I"/>
</dbReference>
<dbReference type="InterPro" id="IPR036396">
    <property type="entry name" value="Cyt_P450_sf"/>
</dbReference>
<gene>
    <name evidence="10" type="ORF">B0T14DRAFT_496246</name>
</gene>
<keyword evidence="7" id="KW-0503">Monooxygenase</keyword>
<feature type="binding site" description="axial binding residue" evidence="8">
    <location>
        <position position="502"/>
    </location>
    <ligand>
        <name>heme</name>
        <dbReference type="ChEBI" id="CHEBI:30413"/>
    </ligand>
    <ligandPart>
        <name>Fe</name>
        <dbReference type="ChEBI" id="CHEBI:18248"/>
    </ligandPart>
</feature>
<dbReference type="InterPro" id="IPR047146">
    <property type="entry name" value="Cyt_P450_E_CYP52_fungi"/>
</dbReference>
<protein>
    <submittedName>
        <fullName evidence="10">Cytochrome P450</fullName>
    </submittedName>
</protein>
<comment type="caution">
    <text evidence="10">The sequence shown here is derived from an EMBL/GenBank/DDBJ whole genome shotgun (WGS) entry which is preliminary data.</text>
</comment>
<evidence type="ECO:0000256" key="4">
    <source>
        <dbReference type="ARBA" id="ARBA00022723"/>
    </source>
</evidence>
<dbReference type="InterPro" id="IPR001128">
    <property type="entry name" value="Cyt_P450"/>
</dbReference>
<dbReference type="EMBL" id="JAULSU010000004">
    <property type="protein sequence ID" value="KAK0619521.1"/>
    <property type="molecule type" value="Genomic_DNA"/>
</dbReference>
<keyword evidence="9" id="KW-0472">Membrane</keyword>
<dbReference type="GO" id="GO:0016705">
    <property type="term" value="F:oxidoreductase activity, acting on paired donors, with incorporation or reduction of molecular oxygen"/>
    <property type="evidence" value="ECO:0007669"/>
    <property type="project" value="InterPro"/>
</dbReference>
<dbReference type="GO" id="GO:0005506">
    <property type="term" value="F:iron ion binding"/>
    <property type="evidence" value="ECO:0007669"/>
    <property type="project" value="InterPro"/>
</dbReference>
<dbReference type="PRINTS" id="PR00463">
    <property type="entry name" value="EP450I"/>
</dbReference>
<name>A0AA40BZA4_9PEZI</name>
<dbReference type="Gene3D" id="1.10.630.10">
    <property type="entry name" value="Cytochrome P450"/>
    <property type="match status" value="1"/>
</dbReference>
<comment type="similarity">
    <text evidence="2">Belongs to the cytochrome P450 family.</text>
</comment>
<evidence type="ECO:0000256" key="9">
    <source>
        <dbReference type="SAM" id="Phobius"/>
    </source>
</evidence>
<keyword evidence="6 8" id="KW-0408">Iron</keyword>
<dbReference type="GO" id="GO:0004497">
    <property type="term" value="F:monooxygenase activity"/>
    <property type="evidence" value="ECO:0007669"/>
    <property type="project" value="UniProtKB-KW"/>
</dbReference>
<dbReference type="PANTHER" id="PTHR24287:SF1">
    <property type="entry name" value="P450, PUTATIVE (EUROFUNG)-RELATED"/>
    <property type="match status" value="1"/>
</dbReference>
<dbReference type="PANTHER" id="PTHR24287">
    <property type="entry name" value="P450, PUTATIVE (EUROFUNG)-RELATED"/>
    <property type="match status" value="1"/>
</dbReference>
<evidence type="ECO:0000256" key="3">
    <source>
        <dbReference type="ARBA" id="ARBA00022617"/>
    </source>
</evidence>
<evidence type="ECO:0000256" key="2">
    <source>
        <dbReference type="ARBA" id="ARBA00010617"/>
    </source>
</evidence>
<dbReference type="Pfam" id="PF00067">
    <property type="entry name" value="p450"/>
    <property type="match status" value="1"/>
</dbReference>
<evidence type="ECO:0000313" key="10">
    <source>
        <dbReference type="EMBL" id="KAK0619521.1"/>
    </source>
</evidence>
<feature type="transmembrane region" description="Helical" evidence="9">
    <location>
        <begin position="20"/>
        <end position="43"/>
    </location>
</feature>
<evidence type="ECO:0000256" key="7">
    <source>
        <dbReference type="ARBA" id="ARBA00023033"/>
    </source>
</evidence>
<dbReference type="SUPFAM" id="SSF48264">
    <property type="entry name" value="Cytochrome P450"/>
    <property type="match status" value="1"/>
</dbReference>
<organism evidence="10 11">
    <name type="scientific">Immersiella caudata</name>
    <dbReference type="NCBI Taxonomy" id="314043"/>
    <lineage>
        <taxon>Eukaryota</taxon>
        <taxon>Fungi</taxon>
        <taxon>Dikarya</taxon>
        <taxon>Ascomycota</taxon>
        <taxon>Pezizomycotina</taxon>
        <taxon>Sordariomycetes</taxon>
        <taxon>Sordariomycetidae</taxon>
        <taxon>Sordariales</taxon>
        <taxon>Lasiosphaeriaceae</taxon>
        <taxon>Immersiella</taxon>
    </lineage>
</organism>
<accession>A0AA40BZA4</accession>
<evidence type="ECO:0000256" key="1">
    <source>
        <dbReference type="ARBA" id="ARBA00001971"/>
    </source>
</evidence>
<evidence type="ECO:0000256" key="8">
    <source>
        <dbReference type="PIRSR" id="PIRSR602401-1"/>
    </source>
</evidence>
<dbReference type="PRINTS" id="PR00385">
    <property type="entry name" value="P450"/>
</dbReference>
<keyword evidence="5" id="KW-0560">Oxidoreductase</keyword>
<evidence type="ECO:0000256" key="6">
    <source>
        <dbReference type="ARBA" id="ARBA00023004"/>
    </source>
</evidence>
<dbReference type="AlphaFoldDB" id="A0AA40BZA4"/>
<comment type="cofactor">
    <cofactor evidence="1 8">
        <name>heme</name>
        <dbReference type="ChEBI" id="CHEBI:30413"/>
    </cofactor>
</comment>
<evidence type="ECO:0000313" key="11">
    <source>
        <dbReference type="Proteomes" id="UP001175000"/>
    </source>
</evidence>
<reference evidence="10" key="1">
    <citation type="submission" date="2023-06" db="EMBL/GenBank/DDBJ databases">
        <title>Genome-scale phylogeny and comparative genomics of the fungal order Sordariales.</title>
        <authorList>
            <consortium name="Lawrence Berkeley National Laboratory"/>
            <person name="Hensen N."/>
            <person name="Bonometti L."/>
            <person name="Westerberg I."/>
            <person name="Brannstrom I.O."/>
            <person name="Guillou S."/>
            <person name="Cros-Aarteil S."/>
            <person name="Calhoun S."/>
            <person name="Haridas S."/>
            <person name="Kuo A."/>
            <person name="Mondo S."/>
            <person name="Pangilinan J."/>
            <person name="Riley R."/>
            <person name="Labutti K."/>
            <person name="Andreopoulos B."/>
            <person name="Lipzen A."/>
            <person name="Chen C."/>
            <person name="Yanf M."/>
            <person name="Daum C."/>
            <person name="Ng V."/>
            <person name="Clum A."/>
            <person name="Steindorff A."/>
            <person name="Ohm R."/>
            <person name="Martin F."/>
            <person name="Silar P."/>
            <person name="Natvig D."/>
            <person name="Lalanne C."/>
            <person name="Gautier V."/>
            <person name="Ament-Velasquez S.L."/>
            <person name="Kruys A."/>
            <person name="Hutchinson M.I."/>
            <person name="Powell A.J."/>
            <person name="Barry K."/>
            <person name="Miller A.N."/>
            <person name="Grigoriev I.V."/>
            <person name="Debuchy R."/>
            <person name="Gladieux P."/>
            <person name="Thoren M.H."/>
            <person name="Johannesson H."/>
        </authorList>
    </citation>
    <scope>NUCLEOTIDE SEQUENCE</scope>
    <source>
        <strain evidence="10">CBS 606.72</strain>
    </source>
</reference>
<keyword evidence="9" id="KW-1133">Transmembrane helix</keyword>
<dbReference type="GO" id="GO:0020037">
    <property type="term" value="F:heme binding"/>
    <property type="evidence" value="ECO:0007669"/>
    <property type="project" value="InterPro"/>
</dbReference>
<dbReference type="Proteomes" id="UP001175000">
    <property type="component" value="Unassembled WGS sequence"/>
</dbReference>
<keyword evidence="4 8" id="KW-0479">Metal-binding</keyword>
<keyword evidence="3 8" id="KW-0349">Heme</keyword>
<feature type="transmembrane region" description="Helical" evidence="9">
    <location>
        <begin position="351"/>
        <end position="372"/>
    </location>
</feature>
<keyword evidence="11" id="KW-1185">Reference proteome</keyword>
<proteinExistence type="inferred from homology"/>
<sequence>MDTTNHSTPFHLPSPHPSPLLPSPLLLTLLFFLPLLPLLSSLLEKHRFSLFTRTSKCFPVRAASNPFPLPWSLNRKYEVYRASIRGDLFEGHFARKYTKYGKTHAIVSPLTGLQKGINTIEPENIRCVLATKFGDYKRPEFRSLAAQPMLLPGLFTTDGPVWAHWRGMVRPQFTRRRFDQNVADSERHMQLLFSALEGRMERLERGAWTGEVDLMDHMYRLTMDTATQFLFGSSAETQTAALVRAGVLAGDEGTYQEAHLDGFDETFIRAGGYVGHRMKLSNMYWVYDGLEFRRVCKDLYRMVDGYVSFVRRKGKEERGGVEVAEKPETVIEEMEAQGASQKDMVEQTMHLLVAGMDTSAAALGWVFAMLGANPDKYAMLREEVIKVFGTEERRSETEFSLESVKSCEYLQWCLRETLRLFPAGPINVREAVRDTILPVGGGRDGLSPVAVRKGARVQLGTYLTHRSKEIWGDDANEFRPERWQGRRIGWEWTPFSGGPQICVGQGYTMTQVSFVIARIAMRFDKIEPAKGSNNEKRSWMTVLTPGDGVKVRMHVAL</sequence>
<keyword evidence="9" id="KW-0812">Transmembrane</keyword>